<organism evidence="2">
    <name type="scientific">Tanacetum cinerariifolium</name>
    <name type="common">Dalmatian daisy</name>
    <name type="synonym">Chrysanthemum cinerariifolium</name>
    <dbReference type="NCBI Taxonomy" id="118510"/>
    <lineage>
        <taxon>Eukaryota</taxon>
        <taxon>Viridiplantae</taxon>
        <taxon>Streptophyta</taxon>
        <taxon>Embryophyta</taxon>
        <taxon>Tracheophyta</taxon>
        <taxon>Spermatophyta</taxon>
        <taxon>Magnoliopsida</taxon>
        <taxon>eudicotyledons</taxon>
        <taxon>Gunneridae</taxon>
        <taxon>Pentapetalae</taxon>
        <taxon>asterids</taxon>
        <taxon>campanulids</taxon>
        <taxon>Asterales</taxon>
        <taxon>Asteraceae</taxon>
        <taxon>Asteroideae</taxon>
        <taxon>Anthemideae</taxon>
        <taxon>Anthemidinae</taxon>
        <taxon>Tanacetum</taxon>
    </lineage>
</organism>
<name>A0A699X7M1_TANCI</name>
<proteinExistence type="predicted"/>
<gene>
    <name evidence="2" type="ORF">Tci_925795</name>
</gene>
<reference evidence="2" key="1">
    <citation type="journal article" date="2019" name="Sci. Rep.">
        <title>Draft genome of Tanacetum cinerariifolium, the natural source of mosquito coil.</title>
        <authorList>
            <person name="Yamashiro T."/>
            <person name="Shiraishi A."/>
            <person name="Satake H."/>
            <person name="Nakayama K."/>
        </authorList>
    </citation>
    <scope>NUCLEOTIDE SEQUENCE</scope>
</reference>
<feature type="non-terminal residue" evidence="2">
    <location>
        <position position="1"/>
    </location>
</feature>
<dbReference type="EMBL" id="BKCJ011798954">
    <property type="protein sequence ID" value="GFD53826.1"/>
    <property type="molecule type" value="Genomic_DNA"/>
</dbReference>
<comment type="caution">
    <text evidence="2">The sequence shown here is derived from an EMBL/GenBank/DDBJ whole genome shotgun (WGS) entry which is preliminary data.</text>
</comment>
<evidence type="ECO:0000313" key="2">
    <source>
        <dbReference type="EMBL" id="GFD53826.1"/>
    </source>
</evidence>
<feature type="compositionally biased region" description="Polar residues" evidence="1">
    <location>
        <begin position="61"/>
        <end position="72"/>
    </location>
</feature>
<dbReference type="AlphaFoldDB" id="A0A699X7M1"/>
<accession>A0A699X7M1</accession>
<evidence type="ECO:0000256" key="1">
    <source>
        <dbReference type="SAM" id="MobiDB-lite"/>
    </source>
</evidence>
<protein>
    <submittedName>
        <fullName evidence="2">Uncharacterized protein</fullName>
    </submittedName>
</protein>
<feature type="region of interest" description="Disordered" evidence="1">
    <location>
        <begin position="1"/>
        <end position="72"/>
    </location>
</feature>
<sequence>LRIVRNIPWLSGSTGTQSPGLRDRSAQRCIAPFECRGPDPSSGTIACRSRHGRQDRPGALSRQQSSCSLFRP</sequence>